<evidence type="ECO:0000313" key="3">
    <source>
        <dbReference type="EMBL" id="MBD2181682.1"/>
    </source>
</evidence>
<dbReference type="InterPro" id="IPR029787">
    <property type="entry name" value="Nucleotide_cyclase"/>
</dbReference>
<dbReference type="SMART" id="SM00267">
    <property type="entry name" value="GGDEF"/>
    <property type="match status" value="1"/>
</dbReference>
<dbReference type="PROSITE" id="PS50887">
    <property type="entry name" value="GGDEF"/>
    <property type="match status" value="1"/>
</dbReference>
<keyword evidence="1" id="KW-1133">Transmembrane helix</keyword>
<dbReference type="InterPro" id="IPR000160">
    <property type="entry name" value="GGDEF_dom"/>
</dbReference>
<keyword evidence="1" id="KW-0472">Membrane</keyword>
<keyword evidence="4" id="KW-1185">Reference proteome</keyword>
<dbReference type="PANTHER" id="PTHR45138:SF9">
    <property type="entry name" value="DIGUANYLATE CYCLASE DGCM-RELATED"/>
    <property type="match status" value="1"/>
</dbReference>
<feature type="transmembrane region" description="Helical" evidence="1">
    <location>
        <begin position="6"/>
        <end position="32"/>
    </location>
</feature>
<protein>
    <submittedName>
        <fullName evidence="3">GGDEF domain-containing protein</fullName>
    </submittedName>
</protein>
<dbReference type="InterPro" id="IPR043128">
    <property type="entry name" value="Rev_trsase/Diguanyl_cyclase"/>
</dbReference>
<dbReference type="CDD" id="cd01949">
    <property type="entry name" value="GGDEF"/>
    <property type="match status" value="1"/>
</dbReference>
<name>A0A926VD84_9CYAN</name>
<sequence>MLVLSFFLVFIIGLIDYLINNDISLSIFYLIPISIATWYAGDKFGILISFTSAIAWFISNVNSIESPLSSPSHYWNASVRLGFFLTVSYLLSELKMARNREKKLVRTDPTTGVENRLAFNELASMEIKRARRYGHSFTVVYIDIDDFKNINDYGSYKLGDTVLQTLAQQLRNSVRDTDIIARMGGDEFAVLLPGIGYDTAETVIARLQQQLVHLMDENKWPATFSIGAITFLNPPESVEEIIEKSDYLMYCIKNDGKNKVEHIIEQ</sequence>
<dbReference type="InterPro" id="IPR050469">
    <property type="entry name" value="Diguanylate_Cyclase"/>
</dbReference>
<keyword evidence="1" id="KW-0812">Transmembrane</keyword>
<dbReference type="NCBIfam" id="TIGR00254">
    <property type="entry name" value="GGDEF"/>
    <property type="match status" value="1"/>
</dbReference>
<feature type="domain" description="GGDEF" evidence="2">
    <location>
        <begin position="135"/>
        <end position="265"/>
    </location>
</feature>
<proteinExistence type="predicted"/>
<evidence type="ECO:0000259" key="2">
    <source>
        <dbReference type="PROSITE" id="PS50887"/>
    </source>
</evidence>
<dbReference type="GO" id="GO:0052621">
    <property type="term" value="F:diguanylate cyclase activity"/>
    <property type="evidence" value="ECO:0007669"/>
    <property type="project" value="TreeGrafter"/>
</dbReference>
<dbReference type="SUPFAM" id="SSF55073">
    <property type="entry name" value="Nucleotide cyclase"/>
    <property type="match status" value="1"/>
</dbReference>
<dbReference type="AlphaFoldDB" id="A0A926VD84"/>
<comment type="caution">
    <text evidence="3">The sequence shown here is derived from an EMBL/GenBank/DDBJ whole genome shotgun (WGS) entry which is preliminary data.</text>
</comment>
<reference evidence="3" key="1">
    <citation type="journal article" date="2015" name="ISME J.">
        <title>Draft Genome Sequence of Streptomyces incarnatus NRRL8089, which Produces the Nucleoside Antibiotic Sinefungin.</title>
        <authorList>
            <person name="Oshima K."/>
            <person name="Hattori M."/>
            <person name="Shimizu H."/>
            <person name="Fukuda K."/>
            <person name="Nemoto M."/>
            <person name="Inagaki K."/>
            <person name="Tamura T."/>
        </authorList>
    </citation>
    <scope>NUCLEOTIDE SEQUENCE</scope>
    <source>
        <strain evidence="3">FACHB-1375</strain>
    </source>
</reference>
<reference evidence="3" key="2">
    <citation type="submission" date="2020-08" db="EMBL/GenBank/DDBJ databases">
        <authorList>
            <person name="Chen M."/>
            <person name="Teng W."/>
            <person name="Zhao L."/>
            <person name="Hu C."/>
            <person name="Zhou Y."/>
            <person name="Han B."/>
            <person name="Song L."/>
            <person name="Shu W."/>
        </authorList>
    </citation>
    <scope>NUCLEOTIDE SEQUENCE</scope>
    <source>
        <strain evidence="3">FACHB-1375</strain>
    </source>
</reference>
<feature type="transmembrane region" description="Helical" evidence="1">
    <location>
        <begin position="44"/>
        <end position="61"/>
    </location>
</feature>
<dbReference type="Proteomes" id="UP000641646">
    <property type="component" value="Unassembled WGS sequence"/>
</dbReference>
<gene>
    <name evidence="3" type="ORF">H6G03_11295</name>
</gene>
<feature type="transmembrane region" description="Helical" evidence="1">
    <location>
        <begin position="73"/>
        <end position="92"/>
    </location>
</feature>
<dbReference type="Gene3D" id="3.30.70.270">
    <property type="match status" value="1"/>
</dbReference>
<organism evidence="3 4">
    <name type="scientific">Aerosakkonema funiforme FACHB-1375</name>
    <dbReference type="NCBI Taxonomy" id="2949571"/>
    <lineage>
        <taxon>Bacteria</taxon>
        <taxon>Bacillati</taxon>
        <taxon>Cyanobacteriota</taxon>
        <taxon>Cyanophyceae</taxon>
        <taxon>Oscillatoriophycideae</taxon>
        <taxon>Aerosakkonematales</taxon>
        <taxon>Aerosakkonemataceae</taxon>
        <taxon>Aerosakkonema</taxon>
    </lineage>
</organism>
<dbReference type="EMBL" id="JACJPW010000024">
    <property type="protein sequence ID" value="MBD2181682.1"/>
    <property type="molecule type" value="Genomic_DNA"/>
</dbReference>
<dbReference type="PANTHER" id="PTHR45138">
    <property type="entry name" value="REGULATORY COMPONENTS OF SENSORY TRANSDUCTION SYSTEM"/>
    <property type="match status" value="1"/>
</dbReference>
<dbReference type="Pfam" id="PF00990">
    <property type="entry name" value="GGDEF"/>
    <property type="match status" value="1"/>
</dbReference>
<accession>A0A926VD84</accession>
<evidence type="ECO:0000313" key="4">
    <source>
        <dbReference type="Proteomes" id="UP000641646"/>
    </source>
</evidence>
<dbReference type="FunFam" id="3.30.70.270:FF:000001">
    <property type="entry name" value="Diguanylate cyclase domain protein"/>
    <property type="match status" value="1"/>
</dbReference>
<evidence type="ECO:0000256" key="1">
    <source>
        <dbReference type="SAM" id="Phobius"/>
    </source>
</evidence>